<gene>
    <name evidence="7" type="ORF">UFOPK1537_00692</name>
</gene>
<dbReference type="GO" id="GO:0006281">
    <property type="term" value="P:DNA repair"/>
    <property type="evidence" value="ECO:0007669"/>
    <property type="project" value="UniProtKB-KW"/>
</dbReference>
<accession>A0A6J6D1Y7</accession>
<dbReference type="InterPro" id="IPR013849">
    <property type="entry name" value="DNA_helicase_Holl-junc_RuvA_I"/>
</dbReference>
<dbReference type="InterPro" id="IPR010994">
    <property type="entry name" value="RuvA_2-like"/>
</dbReference>
<feature type="domain" description="Holliday junction DNA helicase RuvA C-terminal" evidence="6">
    <location>
        <begin position="148"/>
        <end position="187"/>
    </location>
</feature>
<dbReference type="HAMAP" id="MF_00031">
    <property type="entry name" value="DNA_HJ_migration_RuvA"/>
    <property type="match status" value="1"/>
</dbReference>
<evidence type="ECO:0000256" key="1">
    <source>
        <dbReference type="ARBA" id="ARBA00022490"/>
    </source>
</evidence>
<organism evidence="7">
    <name type="scientific">freshwater metagenome</name>
    <dbReference type="NCBI Taxonomy" id="449393"/>
    <lineage>
        <taxon>unclassified sequences</taxon>
        <taxon>metagenomes</taxon>
        <taxon>ecological metagenomes</taxon>
    </lineage>
</organism>
<dbReference type="InterPro" id="IPR036267">
    <property type="entry name" value="RuvA_C_sf"/>
</dbReference>
<dbReference type="Gene3D" id="2.40.50.140">
    <property type="entry name" value="Nucleic acid-binding proteins"/>
    <property type="match status" value="1"/>
</dbReference>
<dbReference type="CDD" id="cd14332">
    <property type="entry name" value="UBA_RuvA_C"/>
    <property type="match status" value="1"/>
</dbReference>
<dbReference type="InterPro" id="IPR012340">
    <property type="entry name" value="NA-bd_OB-fold"/>
</dbReference>
<reference evidence="7" key="1">
    <citation type="submission" date="2020-05" db="EMBL/GenBank/DDBJ databases">
        <authorList>
            <person name="Chiriac C."/>
            <person name="Salcher M."/>
            <person name="Ghai R."/>
            <person name="Kavagutti S V."/>
        </authorList>
    </citation>
    <scope>NUCLEOTIDE SEQUENCE</scope>
</reference>
<dbReference type="Pfam" id="PF01330">
    <property type="entry name" value="RuvA_N"/>
    <property type="match status" value="1"/>
</dbReference>
<dbReference type="GO" id="GO:0005524">
    <property type="term" value="F:ATP binding"/>
    <property type="evidence" value="ECO:0007669"/>
    <property type="project" value="InterPro"/>
</dbReference>
<dbReference type="NCBIfam" id="TIGR00084">
    <property type="entry name" value="ruvA"/>
    <property type="match status" value="1"/>
</dbReference>
<keyword evidence="3" id="KW-0238">DNA-binding</keyword>
<dbReference type="SUPFAM" id="SSF47781">
    <property type="entry name" value="RuvA domain 2-like"/>
    <property type="match status" value="1"/>
</dbReference>
<dbReference type="InterPro" id="IPR011114">
    <property type="entry name" value="RuvA_C"/>
</dbReference>
<evidence type="ECO:0000259" key="6">
    <source>
        <dbReference type="Pfam" id="PF07499"/>
    </source>
</evidence>
<dbReference type="Gene3D" id="1.10.150.20">
    <property type="entry name" value="5' to 3' exonuclease, C-terminal subdomain"/>
    <property type="match status" value="1"/>
</dbReference>
<keyword evidence="2" id="KW-0227">DNA damage</keyword>
<dbReference type="InterPro" id="IPR000085">
    <property type="entry name" value="RuvA"/>
</dbReference>
<dbReference type="AlphaFoldDB" id="A0A6J6D1Y7"/>
<evidence type="ECO:0000313" key="7">
    <source>
        <dbReference type="EMBL" id="CAB4557354.1"/>
    </source>
</evidence>
<evidence type="ECO:0000259" key="5">
    <source>
        <dbReference type="Pfam" id="PF01330"/>
    </source>
</evidence>
<sequence>MIASVSGRVLANSLGAVTIEVGGVGLLLHTTVRTSSSLAIGNQALVYTVLIVREDSLTLYGFLDEIELQTFDLLRSVNGVGPKSALSILSALSVQEIADAVSSESDLVFRSVTGVGVKTAKLITVSLAGKLPWGSKSSSRSLANSASVEALVGLGYSEKEATKAVNKVSNPDLTNEDVLKLALQHLARGAK</sequence>
<dbReference type="SUPFAM" id="SSF46929">
    <property type="entry name" value="DNA helicase RuvA subunit, C-terminal domain"/>
    <property type="match status" value="1"/>
</dbReference>
<keyword evidence="4" id="KW-0234">DNA repair</keyword>
<dbReference type="Pfam" id="PF07499">
    <property type="entry name" value="RuvA_C"/>
    <property type="match status" value="1"/>
</dbReference>
<name>A0A6J6D1Y7_9ZZZZ</name>
<dbReference type="SUPFAM" id="SSF50249">
    <property type="entry name" value="Nucleic acid-binding proteins"/>
    <property type="match status" value="1"/>
</dbReference>
<dbReference type="GO" id="GO:0006310">
    <property type="term" value="P:DNA recombination"/>
    <property type="evidence" value="ECO:0007669"/>
    <property type="project" value="InterPro"/>
</dbReference>
<dbReference type="GO" id="GO:0009378">
    <property type="term" value="F:four-way junction helicase activity"/>
    <property type="evidence" value="ECO:0007669"/>
    <property type="project" value="InterPro"/>
</dbReference>
<evidence type="ECO:0000256" key="3">
    <source>
        <dbReference type="ARBA" id="ARBA00023125"/>
    </source>
</evidence>
<dbReference type="GO" id="GO:0009379">
    <property type="term" value="C:Holliday junction helicase complex"/>
    <property type="evidence" value="ECO:0007669"/>
    <property type="project" value="InterPro"/>
</dbReference>
<dbReference type="Pfam" id="PF14520">
    <property type="entry name" value="HHH_5"/>
    <property type="match status" value="1"/>
</dbReference>
<dbReference type="GO" id="GO:0003677">
    <property type="term" value="F:DNA binding"/>
    <property type="evidence" value="ECO:0007669"/>
    <property type="project" value="UniProtKB-KW"/>
</dbReference>
<evidence type="ECO:0000256" key="4">
    <source>
        <dbReference type="ARBA" id="ARBA00023204"/>
    </source>
</evidence>
<evidence type="ECO:0000256" key="2">
    <source>
        <dbReference type="ARBA" id="ARBA00022763"/>
    </source>
</evidence>
<dbReference type="Gene3D" id="1.10.8.10">
    <property type="entry name" value="DNA helicase RuvA subunit, C-terminal domain"/>
    <property type="match status" value="1"/>
</dbReference>
<feature type="domain" description="DNA helicase Holliday junction RuvA type" evidence="5">
    <location>
        <begin position="1"/>
        <end position="61"/>
    </location>
</feature>
<proteinExistence type="inferred from homology"/>
<protein>
    <submittedName>
        <fullName evidence="7">Unannotated protein</fullName>
    </submittedName>
</protein>
<keyword evidence="1" id="KW-0963">Cytoplasm</keyword>
<dbReference type="EMBL" id="CAEZSX010000109">
    <property type="protein sequence ID" value="CAB4557354.1"/>
    <property type="molecule type" value="Genomic_DNA"/>
</dbReference>